<dbReference type="PANTHER" id="PTHR10067">
    <property type="entry name" value="PHOSPHATIDYLSERINE DECARBOXYLASE"/>
    <property type="match status" value="1"/>
</dbReference>
<evidence type="ECO:0000256" key="7">
    <source>
        <dbReference type="ARBA" id="ARBA00023145"/>
    </source>
</evidence>
<reference evidence="14" key="1">
    <citation type="journal article" date="2019" name="Int. J. Syst. Evol. Microbiol.">
        <title>The Global Catalogue of Microorganisms (GCM) 10K type strain sequencing project: providing services to taxonomists for standard genome sequencing and annotation.</title>
        <authorList>
            <consortium name="The Broad Institute Genomics Platform"/>
            <consortium name="The Broad Institute Genome Sequencing Center for Infectious Disease"/>
            <person name="Wu L."/>
            <person name="Ma J."/>
        </authorList>
    </citation>
    <scope>NUCLEOTIDE SEQUENCE [LARGE SCALE GENOMIC DNA]</scope>
    <source>
        <strain evidence="14">JCM 17687</strain>
    </source>
</reference>
<evidence type="ECO:0000313" key="14">
    <source>
        <dbReference type="Proteomes" id="UP001500427"/>
    </source>
</evidence>
<protein>
    <recommendedName>
        <fullName evidence="3">phosphatidylserine decarboxylase</fullName>
        <ecNumber evidence="3">4.1.1.65</ecNumber>
    </recommendedName>
</protein>
<evidence type="ECO:0000313" key="13">
    <source>
        <dbReference type="EMBL" id="GAA5020975.1"/>
    </source>
</evidence>
<keyword evidence="8" id="KW-0594">Phospholipid biosynthesis</keyword>
<dbReference type="InterPro" id="IPR033177">
    <property type="entry name" value="PSD-B"/>
</dbReference>
<keyword evidence="5" id="KW-0210">Decarboxylase</keyword>
<comment type="cofactor">
    <cofactor evidence="1">
        <name>pyruvate</name>
        <dbReference type="ChEBI" id="CHEBI:15361"/>
    </cofactor>
</comment>
<comment type="pathway">
    <text evidence="12">Phospholipid metabolism; phosphatidylethanolamine biosynthesis.</text>
</comment>
<dbReference type="EMBL" id="BAABIW010000007">
    <property type="protein sequence ID" value="GAA5020975.1"/>
    <property type="molecule type" value="Genomic_DNA"/>
</dbReference>
<evidence type="ECO:0000256" key="6">
    <source>
        <dbReference type="ARBA" id="ARBA00023098"/>
    </source>
</evidence>
<evidence type="ECO:0000256" key="12">
    <source>
        <dbReference type="ARBA" id="ARBA00024326"/>
    </source>
</evidence>
<keyword evidence="14" id="KW-1185">Reference proteome</keyword>
<keyword evidence="9" id="KW-0456">Lyase</keyword>
<evidence type="ECO:0000256" key="3">
    <source>
        <dbReference type="ARBA" id="ARBA00012243"/>
    </source>
</evidence>
<dbReference type="RefSeq" id="WP_345506351.1">
    <property type="nucleotide sequence ID" value="NZ_BAABIW010000007.1"/>
</dbReference>
<dbReference type="EC" id="4.1.1.65" evidence="3"/>
<dbReference type="NCBIfam" id="TIGR00163">
    <property type="entry name" value="PS_decarb"/>
    <property type="match status" value="1"/>
</dbReference>
<dbReference type="Pfam" id="PF02666">
    <property type="entry name" value="PS_Dcarbxylase"/>
    <property type="match status" value="1"/>
</dbReference>
<keyword evidence="4" id="KW-0444">Lipid biosynthesis</keyword>
<gene>
    <name evidence="13" type="ORF">GCM10023258_10010</name>
</gene>
<evidence type="ECO:0000256" key="5">
    <source>
        <dbReference type="ARBA" id="ARBA00022793"/>
    </source>
</evidence>
<evidence type="ECO:0000256" key="1">
    <source>
        <dbReference type="ARBA" id="ARBA00001928"/>
    </source>
</evidence>
<evidence type="ECO:0000256" key="9">
    <source>
        <dbReference type="ARBA" id="ARBA00023239"/>
    </source>
</evidence>
<sequence length="284" mass="30280">MLGRLLILLLSVLPKHTLSHGAGWLATRPIPRPLRGRVHRGYSRVFGARPEEAALPLEEYPTLNAFFTRTLKPGLRPVADAAIVSPVDATVGAYGRVEADTLVQAKGRDYSLAALLGSRELADRYEGGTYATLYLSPSDYHRIHVPLSGRITAATYIPGELWPVNVAAVANVANLFAVNERIVVDLETVSGGRLAVVPVGATMVGMTRLAFDDAVHTNARRREVQSRSYDPPVRVETGDPLGHFEFGSTVVLVCSPDAGSIDTLTPGATVRVGERIGAPAVGGA</sequence>
<evidence type="ECO:0000256" key="4">
    <source>
        <dbReference type="ARBA" id="ARBA00022516"/>
    </source>
</evidence>
<keyword evidence="7" id="KW-0865">Zymogen</keyword>
<keyword evidence="10" id="KW-1208">Phospholipid metabolism</keyword>
<dbReference type="PANTHER" id="PTHR10067:SF6">
    <property type="entry name" value="PHOSPHATIDYLSERINE DECARBOXYLASE PROENZYME, MITOCHONDRIAL"/>
    <property type="match status" value="1"/>
</dbReference>
<evidence type="ECO:0000256" key="10">
    <source>
        <dbReference type="ARBA" id="ARBA00023264"/>
    </source>
</evidence>
<evidence type="ECO:0000256" key="2">
    <source>
        <dbReference type="ARBA" id="ARBA00005189"/>
    </source>
</evidence>
<dbReference type="Proteomes" id="UP001500427">
    <property type="component" value="Unassembled WGS sequence"/>
</dbReference>
<dbReference type="InterPro" id="IPR003817">
    <property type="entry name" value="PS_Dcarbxylase"/>
</dbReference>
<evidence type="ECO:0000256" key="8">
    <source>
        <dbReference type="ARBA" id="ARBA00023209"/>
    </source>
</evidence>
<comment type="pathway">
    <text evidence="2">Lipid metabolism.</text>
</comment>
<evidence type="ECO:0000256" key="11">
    <source>
        <dbReference type="ARBA" id="ARBA00023317"/>
    </source>
</evidence>
<comment type="caution">
    <text evidence="13">The sequence shown here is derived from an EMBL/GenBank/DDBJ whole genome shotgun (WGS) entry which is preliminary data.</text>
</comment>
<organism evidence="13 14">
    <name type="scientific">Terrabacter aeriphilus</name>
    <dbReference type="NCBI Taxonomy" id="515662"/>
    <lineage>
        <taxon>Bacteria</taxon>
        <taxon>Bacillati</taxon>
        <taxon>Actinomycetota</taxon>
        <taxon>Actinomycetes</taxon>
        <taxon>Micrococcales</taxon>
        <taxon>Intrasporangiaceae</taxon>
        <taxon>Terrabacter</taxon>
    </lineage>
</organism>
<keyword evidence="6" id="KW-0443">Lipid metabolism</keyword>
<keyword evidence="11" id="KW-0670">Pyruvate</keyword>
<accession>A0ABP9J722</accession>
<proteinExistence type="predicted"/>
<name>A0ABP9J722_9MICO</name>